<feature type="non-terminal residue" evidence="1">
    <location>
        <position position="330"/>
    </location>
</feature>
<evidence type="ECO:0000313" key="2">
    <source>
        <dbReference type="Proteomes" id="UP001150603"/>
    </source>
</evidence>
<reference evidence="1" key="1">
    <citation type="submission" date="2022-07" db="EMBL/GenBank/DDBJ databases">
        <title>Phylogenomic reconstructions and comparative analyses of Kickxellomycotina fungi.</title>
        <authorList>
            <person name="Reynolds N.K."/>
            <person name="Stajich J.E."/>
            <person name="Barry K."/>
            <person name="Grigoriev I.V."/>
            <person name="Crous P."/>
            <person name="Smith M.E."/>
        </authorList>
    </citation>
    <scope>NUCLEOTIDE SEQUENCE</scope>
    <source>
        <strain evidence="1">NRRL 5244</strain>
    </source>
</reference>
<proteinExistence type="predicted"/>
<comment type="caution">
    <text evidence="1">The sequence shown here is derived from an EMBL/GenBank/DDBJ whole genome shotgun (WGS) entry which is preliminary data.</text>
</comment>
<protein>
    <submittedName>
        <fullName evidence="1">Uncharacterized protein</fullName>
    </submittedName>
</protein>
<name>A0ACC1IYR9_9FUNG</name>
<dbReference type="Proteomes" id="UP001150603">
    <property type="component" value="Unassembled WGS sequence"/>
</dbReference>
<evidence type="ECO:0000313" key="1">
    <source>
        <dbReference type="EMBL" id="KAJ1930810.1"/>
    </source>
</evidence>
<sequence>MDNEQLLLAAKQAKAKIAEMNWENDYVMVDGDAVREAAPTLRSSSIESDIDESVARGKRGRNILNLRRMPLGGIGKTRGLPSEDPAVISDKMNRRSIRRASMAINDVGALERDIDADGSERSSNMSGPQRISLDDFHLLSVIGKGSYGKVMLARYKDTGKVMAIKVISKSKLRGRPNEIRRVMSERRVLERTVQHPFLVGLQCAFQTKEKLYFCLDYVNGGELFFHLQRERRFAENRARFYAAEITSALAYLHGMDVVYRDLKPENCLLDARGHVRIVDFGLAKEVSPIVWRTEGSALYSLEEGGKTATFCGTPEYLAPEVLLRQSYGKE</sequence>
<organism evidence="1 2">
    <name type="scientific">Linderina macrospora</name>
    <dbReference type="NCBI Taxonomy" id="4868"/>
    <lineage>
        <taxon>Eukaryota</taxon>
        <taxon>Fungi</taxon>
        <taxon>Fungi incertae sedis</taxon>
        <taxon>Zoopagomycota</taxon>
        <taxon>Kickxellomycotina</taxon>
        <taxon>Kickxellomycetes</taxon>
        <taxon>Kickxellales</taxon>
        <taxon>Kickxellaceae</taxon>
        <taxon>Linderina</taxon>
    </lineage>
</organism>
<keyword evidence="2" id="KW-1185">Reference proteome</keyword>
<accession>A0ACC1IYR9</accession>
<gene>
    <name evidence="1" type="ORF">FBU59_006927</name>
</gene>
<dbReference type="EMBL" id="JANBPW010006335">
    <property type="protein sequence ID" value="KAJ1930810.1"/>
    <property type="molecule type" value="Genomic_DNA"/>
</dbReference>